<evidence type="ECO:0000313" key="3">
    <source>
        <dbReference type="EMBL" id="PXA66808.1"/>
    </source>
</evidence>
<accession>A0A2V3DTU8</accession>
<feature type="transmembrane region" description="Helical" evidence="2">
    <location>
        <begin position="149"/>
        <end position="170"/>
    </location>
</feature>
<evidence type="ECO:0000256" key="1">
    <source>
        <dbReference type="SAM" id="MobiDB-lite"/>
    </source>
</evidence>
<feature type="transmembrane region" description="Helical" evidence="2">
    <location>
        <begin position="182"/>
        <end position="215"/>
    </location>
</feature>
<evidence type="ECO:0000256" key="2">
    <source>
        <dbReference type="SAM" id="Phobius"/>
    </source>
</evidence>
<keyword evidence="2" id="KW-1133">Transmembrane helix</keyword>
<dbReference type="OrthoDB" id="3831145at2"/>
<gene>
    <name evidence="3" type="ORF">CVS29_04370</name>
</gene>
<comment type="caution">
    <text evidence="3">The sequence shown here is derived from an EMBL/GenBank/DDBJ whole genome shotgun (WGS) entry which is preliminary data.</text>
</comment>
<name>A0A2V3DTU8_9MICC</name>
<dbReference type="EMBL" id="QHLZ01000002">
    <property type="protein sequence ID" value="PXA66808.1"/>
    <property type="molecule type" value="Genomic_DNA"/>
</dbReference>
<keyword evidence="4" id="KW-1185">Reference proteome</keyword>
<feature type="compositionally biased region" description="Pro residues" evidence="1">
    <location>
        <begin position="11"/>
        <end position="22"/>
    </location>
</feature>
<feature type="compositionally biased region" description="Low complexity" evidence="1">
    <location>
        <begin position="1"/>
        <end position="10"/>
    </location>
</feature>
<sequence>MSTPGEEPQEQTPPAPSSPPIPGSYGEISPGVPRYGQYAPAGWELPQEVKDAQAGANLPPALAYPGPPVSQSGIASAGGAQLAPPARVRMACRLIVAAGIMQALSVIVLLVVLLVPAAKAPVLDVLQETLAASPELAAVYSDAALLDTILFLGFVLSIVMTASYFLLARAIRKGSNGARTTALVLALFSLLLLGQLNPVAIVQIVLGLVAVFLLYRSPAKEFFLAHKARKSL</sequence>
<dbReference type="AlphaFoldDB" id="A0A2V3DTU8"/>
<organism evidence="3 4">
    <name type="scientific">Arthrobacter psychrochitiniphilus</name>
    <dbReference type="NCBI Taxonomy" id="291045"/>
    <lineage>
        <taxon>Bacteria</taxon>
        <taxon>Bacillati</taxon>
        <taxon>Actinomycetota</taxon>
        <taxon>Actinomycetes</taxon>
        <taxon>Micrococcales</taxon>
        <taxon>Micrococcaceae</taxon>
        <taxon>Arthrobacter</taxon>
    </lineage>
</organism>
<keyword evidence="2" id="KW-0472">Membrane</keyword>
<dbReference type="Proteomes" id="UP000246303">
    <property type="component" value="Unassembled WGS sequence"/>
</dbReference>
<protein>
    <submittedName>
        <fullName evidence="3">Uncharacterized protein</fullName>
    </submittedName>
</protein>
<keyword evidence="2" id="KW-0812">Transmembrane</keyword>
<evidence type="ECO:0000313" key="4">
    <source>
        <dbReference type="Proteomes" id="UP000246303"/>
    </source>
</evidence>
<proteinExistence type="predicted"/>
<reference evidence="3 4" key="1">
    <citation type="submission" date="2018-05" db="EMBL/GenBank/DDBJ databases">
        <title>Genetic diversity of glacier-inhabiting Cryobacterium bacteria in China and description of Cryobacterium mengkeensis sp. nov. and Arthrobacter glacialis sp. nov.</title>
        <authorList>
            <person name="Liu Q."/>
            <person name="Xin Y.-H."/>
        </authorList>
    </citation>
    <scope>NUCLEOTIDE SEQUENCE [LARGE SCALE GENOMIC DNA]</scope>
    <source>
        <strain evidence="3 4">GP3</strain>
    </source>
</reference>
<feature type="region of interest" description="Disordered" evidence="1">
    <location>
        <begin position="1"/>
        <end position="33"/>
    </location>
</feature>
<feature type="transmembrane region" description="Helical" evidence="2">
    <location>
        <begin position="94"/>
        <end position="118"/>
    </location>
</feature>
<dbReference type="RefSeq" id="WP_110105123.1">
    <property type="nucleotide sequence ID" value="NZ_JACBZZ010000001.1"/>
</dbReference>